<name>A0A1M7S7M8_FERGO</name>
<organism evidence="3 4">
    <name type="scientific">Fervidobacterium gondwanense DSM 13020</name>
    <dbReference type="NCBI Taxonomy" id="1121883"/>
    <lineage>
        <taxon>Bacteria</taxon>
        <taxon>Thermotogati</taxon>
        <taxon>Thermotogota</taxon>
        <taxon>Thermotogae</taxon>
        <taxon>Thermotogales</taxon>
        <taxon>Fervidobacteriaceae</taxon>
        <taxon>Fervidobacterium</taxon>
    </lineage>
</organism>
<dbReference type="HAMAP" id="MF_01527_B">
    <property type="entry name" value="GTP_cyclohydrol_B"/>
    <property type="match status" value="1"/>
</dbReference>
<evidence type="ECO:0000313" key="3">
    <source>
        <dbReference type="EMBL" id="SHN54385.1"/>
    </source>
</evidence>
<dbReference type="GO" id="GO:0046654">
    <property type="term" value="P:tetrahydrofolate biosynthetic process"/>
    <property type="evidence" value="ECO:0007669"/>
    <property type="project" value="UniProtKB-UniRule"/>
</dbReference>
<keyword evidence="4" id="KW-1185">Reference proteome</keyword>
<dbReference type="InterPro" id="IPR022838">
    <property type="entry name" value="GTP_cyclohydrolase_FolE2"/>
</dbReference>
<evidence type="ECO:0000256" key="1">
    <source>
        <dbReference type="ARBA" id="ARBA00022801"/>
    </source>
</evidence>
<dbReference type="PANTHER" id="PTHR36445">
    <property type="entry name" value="GTP CYCLOHYDROLASE MPTA"/>
    <property type="match status" value="1"/>
</dbReference>
<proteinExistence type="inferred from homology"/>
<gene>
    <name evidence="2" type="primary">folE2</name>
    <name evidence="3" type="ORF">SAMN02745226_00599</name>
</gene>
<keyword evidence="1 2" id="KW-0378">Hydrolase</keyword>
<accession>A0A1M7S7M8</accession>
<dbReference type="EMBL" id="FRDJ01000002">
    <property type="protein sequence ID" value="SHN54385.1"/>
    <property type="molecule type" value="Genomic_DNA"/>
</dbReference>
<dbReference type="AlphaFoldDB" id="A0A1M7S7M8"/>
<comment type="similarity">
    <text evidence="2">Belongs to the GTP cyclohydrolase IV family.</text>
</comment>
<dbReference type="Proteomes" id="UP000184207">
    <property type="component" value="Unassembled WGS sequence"/>
</dbReference>
<comment type="catalytic activity">
    <reaction evidence="2">
        <text>GTP + H2O = 7,8-dihydroneopterin 3'-triphosphate + formate + H(+)</text>
        <dbReference type="Rhea" id="RHEA:17473"/>
        <dbReference type="ChEBI" id="CHEBI:15377"/>
        <dbReference type="ChEBI" id="CHEBI:15378"/>
        <dbReference type="ChEBI" id="CHEBI:15740"/>
        <dbReference type="ChEBI" id="CHEBI:37565"/>
        <dbReference type="ChEBI" id="CHEBI:58462"/>
        <dbReference type="EC" id="3.5.4.16"/>
    </reaction>
</comment>
<dbReference type="OrthoDB" id="9774824at2"/>
<dbReference type="NCBIfam" id="NF010200">
    <property type="entry name" value="PRK13674.1-1"/>
    <property type="match status" value="1"/>
</dbReference>
<dbReference type="InterPro" id="IPR003801">
    <property type="entry name" value="GTP_cyclohydrolase_FolE2/MptA"/>
</dbReference>
<evidence type="ECO:0000256" key="2">
    <source>
        <dbReference type="HAMAP-Rule" id="MF_01527"/>
    </source>
</evidence>
<comment type="pathway">
    <text evidence="2">Cofactor biosynthesis; 7,8-dihydroneopterin triphosphate biosynthesis; 7,8-dihydroneopterin triphosphate from GTP: step 1/1.</text>
</comment>
<dbReference type="RefSeq" id="WP_072758165.1">
    <property type="nucleotide sequence ID" value="NZ_FRDJ01000002.1"/>
</dbReference>
<sequence length="260" mass="30747">MLKDVQSQHDSRNVYLRRVGVKGVRYPVVVLDKTNGSQSTVATVNMYVDLPKRYRGTHMSRFIEVLNEYHLEINPRRIREILSRLKEVLHAKRSFIEISFPYFLRKQAPVSRSESYLEYECSFEAEMYDESFNFLSSVRVPIHTLCPCSKEISERGAHNQRAFCTVTFESKEMVWFEEIIEIVERNASSPLYTLLKRPDEKYVTEHAYDNPKFVEDVARDVALELKRYDKIRWYKVEVESFESIHLHNAYACVMSDEIHI</sequence>
<dbReference type="STRING" id="1121883.SAMN02745226_00599"/>
<dbReference type="PANTHER" id="PTHR36445:SF1">
    <property type="entry name" value="GTP CYCLOHYDROLASE MPTA"/>
    <property type="match status" value="1"/>
</dbReference>
<dbReference type="Gene3D" id="3.10.270.10">
    <property type="entry name" value="Urate Oxidase"/>
    <property type="match status" value="1"/>
</dbReference>
<evidence type="ECO:0000313" key="4">
    <source>
        <dbReference type="Proteomes" id="UP000184207"/>
    </source>
</evidence>
<reference evidence="4" key="1">
    <citation type="submission" date="2016-12" db="EMBL/GenBank/DDBJ databases">
        <authorList>
            <person name="Varghese N."/>
            <person name="Submissions S."/>
        </authorList>
    </citation>
    <scope>NUCLEOTIDE SEQUENCE [LARGE SCALE GENOMIC DNA]</scope>
    <source>
        <strain evidence="4">DSM 13020</strain>
    </source>
</reference>
<dbReference type="UniPathway" id="UPA00848">
    <property type="reaction ID" value="UER00151"/>
</dbReference>
<comment type="function">
    <text evidence="2">Converts GTP to 7,8-dihydroneopterin triphosphate.</text>
</comment>
<dbReference type="GO" id="GO:0003934">
    <property type="term" value="F:GTP cyclohydrolase I activity"/>
    <property type="evidence" value="ECO:0007669"/>
    <property type="project" value="UniProtKB-UniRule"/>
</dbReference>
<dbReference type="EC" id="3.5.4.16" evidence="2"/>
<feature type="site" description="May be catalytically important" evidence="2">
    <location>
        <position position="146"/>
    </location>
</feature>
<dbReference type="Pfam" id="PF02649">
    <property type="entry name" value="GCHY-1"/>
    <property type="match status" value="1"/>
</dbReference>
<protein>
    <recommendedName>
        <fullName evidence="2">GTP cyclohydrolase FolE2</fullName>
        <ecNumber evidence="2">3.5.4.16</ecNumber>
    </recommendedName>
</protein>